<dbReference type="EMBL" id="BSNN01000004">
    <property type="protein sequence ID" value="GLQ35210.1"/>
    <property type="molecule type" value="Genomic_DNA"/>
</dbReference>
<name>A0ABQ5VUU3_9RHOB</name>
<organism evidence="1 2">
    <name type="scientific">Amylibacter marinus</name>
    <dbReference type="NCBI Taxonomy" id="1475483"/>
    <lineage>
        <taxon>Bacteria</taxon>
        <taxon>Pseudomonadati</taxon>
        <taxon>Pseudomonadota</taxon>
        <taxon>Alphaproteobacteria</taxon>
        <taxon>Rhodobacterales</taxon>
        <taxon>Paracoccaceae</taxon>
        <taxon>Amylibacter</taxon>
    </lineage>
</organism>
<dbReference type="Gene3D" id="3.40.190.10">
    <property type="entry name" value="Periplasmic binding protein-like II"/>
    <property type="match status" value="2"/>
</dbReference>
<gene>
    <name evidence="1" type="ORF">GCM10007939_14930</name>
</gene>
<comment type="caution">
    <text evidence="1">The sequence shown here is derived from an EMBL/GenBank/DDBJ whole genome shotgun (WGS) entry which is preliminary data.</text>
</comment>
<dbReference type="NCBIfam" id="TIGR02122">
    <property type="entry name" value="TRAP_TAXI"/>
    <property type="match status" value="1"/>
</dbReference>
<dbReference type="PANTHER" id="PTHR42941:SF1">
    <property type="entry name" value="SLL1037 PROTEIN"/>
    <property type="match status" value="1"/>
</dbReference>
<reference evidence="2" key="1">
    <citation type="journal article" date="2019" name="Int. J. Syst. Evol. Microbiol.">
        <title>The Global Catalogue of Microorganisms (GCM) 10K type strain sequencing project: providing services to taxonomists for standard genome sequencing and annotation.</title>
        <authorList>
            <consortium name="The Broad Institute Genomics Platform"/>
            <consortium name="The Broad Institute Genome Sequencing Center for Infectious Disease"/>
            <person name="Wu L."/>
            <person name="Ma J."/>
        </authorList>
    </citation>
    <scope>NUCLEOTIDE SEQUENCE [LARGE SCALE GENOMIC DNA]</scope>
    <source>
        <strain evidence="2">NBRC 110140</strain>
    </source>
</reference>
<protein>
    <submittedName>
        <fullName evidence="1">C4-dicarboxylate ABC transporter substrate-binding protein</fullName>
    </submittedName>
</protein>
<dbReference type="PANTHER" id="PTHR42941">
    <property type="entry name" value="SLL1037 PROTEIN"/>
    <property type="match status" value="1"/>
</dbReference>
<proteinExistence type="predicted"/>
<dbReference type="Pfam" id="PF16868">
    <property type="entry name" value="NMT1_3"/>
    <property type="match status" value="1"/>
</dbReference>
<dbReference type="InterPro" id="IPR011852">
    <property type="entry name" value="TRAP_TAXI"/>
</dbReference>
<dbReference type="SUPFAM" id="SSF53850">
    <property type="entry name" value="Periplasmic binding protein-like II"/>
    <property type="match status" value="1"/>
</dbReference>
<keyword evidence="2" id="KW-1185">Reference proteome</keyword>
<sequence>MIGAVASGIATAGFAQEQVKMATITPGSSAYLVMTSMASSANINQNKFEVLVDATGSPTKDMVDAALGRLDMILTTPLNMEHMKNGTAMYQDLDSAPALSQNLGLVYWFPAGAIHTVVHADTGMARLDDIRGQKVFMGPLGSEAFNASRAWIFAATGLDAGSDYEVVDSTWGAALQGFQNREFEVHISAGIPPFAQVEKLAETANVRILGLTRAEASVESDPLNRAFGEIGRTRDVIPAAAYGDKVINSEDVYAMGTTVGVVARMDLSEEAVYEITKAFWDNLPKLTEDAPYLGSLTPDAAFAAENVALHPGAARFYKEAGWKIPRALR</sequence>
<evidence type="ECO:0000313" key="1">
    <source>
        <dbReference type="EMBL" id="GLQ35210.1"/>
    </source>
</evidence>
<dbReference type="Proteomes" id="UP001156694">
    <property type="component" value="Unassembled WGS sequence"/>
</dbReference>
<accession>A0ABQ5VUU3</accession>
<evidence type="ECO:0000313" key="2">
    <source>
        <dbReference type="Proteomes" id="UP001156694"/>
    </source>
</evidence>